<proteinExistence type="predicted"/>
<dbReference type="Gene3D" id="1.25.40.10">
    <property type="entry name" value="Tetratricopeptide repeat domain"/>
    <property type="match status" value="1"/>
</dbReference>
<accession>A0A382YZC6</accession>
<evidence type="ECO:0000313" key="1">
    <source>
        <dbReference type="EMBL" id="SVD88614.1"/>
    </source>
</evidence>
<dbReference type="SUPFAM" id="SSF48452">
    <property type="entry name" value="TPR-like"/>
    <property type="match status" value="1"/>
</dbReference>
<name>A0A382YZC6_9ZZZZ</name>
<sequence>PNNSIAHNSLGSILGHQGNLKKAIIHFNTSLKLNPFNGEAHQNLGTALAGMGSPKQSLYHLKIAKELESKK</sequence>
<dbReference type="InterPro" id="IPR011990">
    <property type="entry name" value="TPR-like_helical_dom_sf"/>
</dbReference>
<dbReference type="SMART" id="SM00028">
    <property type="entry name" value="TPR"/>
    <property type="match status" value="2"/>
</dbReference>
<gene>
    <name evidence="1" type="ORF">METZ01_LOCUS441468</name>
</gene>
<dbReference type="Pfam" id="PF00515">
    <property type="entry name" value="TPR_1"/>
    <property type="match status" value="1"/>
</dbReference>
<feature type="non-terminal residue" evidence="1">
    <location>
        <position position="1"/>
    </location>
</feature>
<protein>
    <submittedName>
        <fullName evidence="1">Uncharacterized protein</fullName>
    </submittedName>
</protein>
<dbReference type="InterPro" id="IPR019734">
    <property type="entry name" value="TPR_rpt"/>
</dbReference>
<dbReference type="AlphaFoldDB" id="A0A382YZC6"/>
<reference evidence="1" key="1">
    <citation type="submission" date="2018-05" db="EMBL/GenBank/DDBJ databases">
        <authorList>
            <person name="Lanie J.A."/>
            <person name="Ng W.-L."/>
            <person name="Kazmierczak K.M."/>
            <person name="Andrzejewski T.M."/>
            <person name="Davidsen T.M."/>
            <person name="Wayne K.J."/>
            <person name="Tettelin H."/>
            <person name="Glass J.I."/>
            <person name="Rusch D."/>
            <person name="Podicherti R."/>
            <person name="Tsui H.-C.T."/>
            <person name="Winkler M.E."/>
        </authorList>
    </citation>
    <scope>NUCLEOTIDE SEQUENCE</scope>
</reference>
<dbReference type="EMBL" id="UINC01179762">
    <property type="protein sequence ID" value="SVD88614.1"/>
    <property type="molecule type" value="Genomic_DNA"/>
</dbReference>
<organism evidence="1">
    <name type="scientific">marine metagenome</name>
    <dbReference type="NCBI Taxonomy" id="408172"/>
    <lineage>
        <taxon>unclassified sequences</taxon>
        <taxon>metagenomes</taxon>
        <taxon>ecological metagenomes</taxon>
    </lineage>
</organism>
<dbReference type="PROSITE" id="PS50005">
    <property type="entry name" value="TPR"/>
    <property type="match status" value="1"/>
</dbReference>